<dbReference type="NCBIfam" id="TIGR01901">
    <property type="entry name" value="adhes_NPXG"/>
    <property type="match status" value="1"/>
</dbReference>
<evidence type="ECO:0000256" key="2">
    <source>
        <dbReference type="SAM" id="SignalP"/>
    </source>
</evidence>
<organism evidence="4 5">
    <name type="scientific">Vibrio pectenicida</name>
    <dbReference type="NCBI Taxonomy" id="62763"/>
    <lineage>
        <taxon>Bacteria</taxon>
        <taxon>Pseudomonadati</taxon>
        <taxon>Pseudomonadota</taxon>
        <taxon>Gammaproteobacteria</taxon>
        <taxon>Vibrionales</taxon>
        <taxon>Vibrionaceae</taxon>
        <taxon>Vibrio</taxon>
    </lineage>
</organism>
<feature type="domain" description="Filamentous haemagglutinin FhaB/tRNA nuclease CdiA-like TPS" evidence="3">
    <location>
        <begin position="49"/>
        <end position="169"/>
    </location>
</feature>
<dbReference type="RefSeq" id="WP_171359467.1">
    <property type="nucleotide sequence ID" value="NZ_VTXC01000001.1"/>
</dbReference>
<feature type="compositionally biased region" description="Polar residues" evidence="1">
    <location>
        <begin position="1705"/>
        <end position="1722"/>
    </location>
</feature>
<feature type="chain" id="PRO_5030938023" evidence="2">
    <location>
        <begin position="35"/>
        <end position="1722"/>
    </location>
</feature>
<dbReference type="InterPro" id="IPR012334">
    <property type="entry name" value="Pectin_lyas_fold"/>
</dbReference>
<protein>
    <submittedName>
        <fullName evidence="4">Filamentous hemagglutinin N-terminal domain-containing protein</fullName>
    </submittedName>
</protein>
<gene>
    <name evidence="4" type="ORF">F0225_00055</name>
</gene>
<name>A0A7Y3ZWX8_9VIBR</name>
<sequence length="1722" mass="179377">MKSSHNFKLSCQGMLKYSIMLALFSLPISTPAYSAIVESGSTNTAVNHIGDTPVVDIAAPDGSGISYNQYNEYNVTVAGAVLNNAQQAAQSQILQQLVASNPHLTQAAASTILNEVISSNPSLLEGFQEILGQQADLILANPYGITCDGCGFINTNAASLIVGKVEEFAESGLKYNTFKNQNRLNILEGGVRGAETLNLIAPSIDANGPIEAKQEIRVVLGNNIGDLKTAAVEQTEENRDHQTIDSYLLGGMMSGRIQLVSTNIGSGVNISGKIKGNDIDFQSQGDLGLKAAQVGDQTTQRVNLSGQNVTTSGTIDTQTESHSDSGNRSGSLFRHGKEGSTKNTSQTLNRTTISGKNIMVGARENAYLKATEIQATDVTVTGKNVELTNQTVTNTQERTDNNWYMSWRSDYNRTASQDTSIGTEISATNVSIKATANDVLIKGSQIDATQNANIIAEKGNVNLVGSVTQNRVEETGYKRNDGAELRTGSWGSNNVVETSNASVINVGNNVNINAGNNVTTRNAQISASRDVNITAGQSVSIGADKTTNISTNSDDRTYWGGIGGGSETNKNQNNQTANGSRVKAKNDLEIQGNKLELSGSEALGGKEANVTAQKVKIDGAVTQDTTNNSTRTGTVFNITKDSQNTQAVQQGITSSELSSRTNLTVRGQDSVSISGSKVGADNNLTISSDGNVNIAGQSATGTTTTDTTSLGINTYAKEKTDKQYAAGIRLEHESTSQTVTTDAKTASSINGGNVNISSGKTATVAGSTVEGTNNVEINGENVDIVSSYDEAQDDTHTTKVGVGFYYTGGIDKAGSGYEGSVDDTQTKITTSNANTSTIKSGGNINIQANNTLTNEGSAYNAGGDVNLTANQIDNKAAVNTRTETTDAVSVSVDIGANINYSGITRPIEDGVNQVREGGVTAIPEAIASTAGSIDTPNAGIDAEVAVSNGTTTKTTTQSQVSSINGQNIKVSATQNATDQGTQYKATQSVNINADQYKNTAAVNSEVTTSDVTQGSANVRVYTTTGKDIAVDGKGSGGNTKETQSTDNAVVSNIQAGNGVSIVSNQDLDLNGTVVDAGDGKAQLTSQSGNINVTQATNKTSQTSIGYGANAGVKAGFTKEKNNFGGSGGGNYKSTEKTENQAVTSTIAGKNGVELNSAKDVNLQGTDLVASESGNVSVTAGNNVNFNQAESSKSSSTREYSGNIELNQSKADGGKSKTLGGKIDGVYATNDQSSTTGKAGSIVGANNVDVKAGNDIYLQGTQIGSTDNKVGNVALNAGGDVTFDAQTSSEKQNGLDIRGGINATTGNVTNNESNTRTREAGANLEGSYVDENKAGQIGGTIQSTGNVSVNAQGTKGIALTGTKVAANSTTLNADNGSVSLQSAQSSEQRNNYGGSIGLNTSRTTDQNKGGNVAKSLTGVNAGIKVDIKDSLVNENANIESQQASVSSKGNVTLSGANITADNVSIQSQEGGLIVESRQDKDFAVNVEVGAGIESTTNKPAEKSQYDNMKDGFNDILSNDTAKPYKDKVTKYTDDKRLEFAWWYNGKKEDVKYKYSNIADQIDQDRENKAHKAPLWDRAAQSVGNKVDNGIQGLYKTDNKPTSGTSPSGNISVQVTDKQAVEQESGISAKQDISVQSAQATQLKGARLESQTGTVDTGPQPVITETISDKNVSVRTNLNTDIKELGKQAFSDIKEGQTPLIGVKVEPSTSEGKVVQPTSGEASN</sequence>
<feature type="region of interest" description="Disordered" evidence="1">
    <location>
        <begin position="1288"/>
        <end position="1316"/>
    </location>
</feature>
<evidence type="ECO:0000313" key="4">
    <source>
        <dbReference type="EMBL" id="NOH69734.1"/>
    </source>
</evidence>
<feature type="compositionally biased region" description="Polar residues" evidence="1">
    <location>
        <begin position="300"/>
        <end position="318"/>
    </location>
</feature>
<proteinExistence type="predicted"/>
<feature type="compositionally biased region" description="Polar residues" evidence="1">
    <location>
        <begin position="1373"/>
        <end position="1408"/>
    </location>
</feature>
<dbReference type="SUPFAM" id="SSF51126">
    <property type="entry name" value="Pectin lyase-like"/>
    <property type="match status" value="1"/>
</dbReference>
<comment type="caution">
    <text evidence="4">The sequence shown here is derived from an EMBL/GenBank/DDBJ whole genome shotgun (WGS) entry which is preliminary data.</text>
</comment>
<feature type="compositionally biased region" description="Polar residues" evidence="1">
    <location>
        <begin position="1196"/>
        <end position="1209"/>
    </location>
</feature>
<dbReference type="InterPro" id="IPR011050">
    <property type="entry name" value="Pectin_lyase_fold/virulence"/>
</dbReference>
<feature type="signal peptide" evidence="2">
    <location>
        <begin position="1"/>
        <end position="34"/>
    </location>
</feature>
<dbReference type="InterPro" id="IPR008638">
    <property type="entry name" value="FhaB/CdiA-like_TPS"/>
</dbReference>
<evidence type="ECO:0000256" key="1">
    <source>
        <dbReference type="SAM" id="MobiDB-lite"/>
    </source>
</evidence>
<dbReference type="Gene3D" id="2.160.20.10">
    <property type="entry name" value="Single-stranded right-handed beta-helix, Pectin lyase-like"/>
    <property type="match status" value="1"/>
</dbReference>
<feature type="compositionally biased region" description="Polar residues" evidence="1">
    <location>
        <begin position="567"/>
        <end position="579"/>
    </location>
</feature>
<reference evidence="4 5" key="1">
    <citation type="submission" date="2019-09" db="EMBL/GenBank/DDBJ databases">
        <title>Draft genome sequencing and comparative genomics of hatchery-associated Vibrios.</title>
        <authorList>
            <person name="Kehlet-Delgado H."/>
            <person name="Mueller R.S."/>
        </authorList>
    </citation>
    <scope>NUCLEOTIDE SEQUENCE [LARGE SCALE GENOMIC DNA]</scope>
    <source>
        <strain evidence="4 5">99-46-Y</strain>
    </source>
</reference>
<evidence type="ECO:0000259" key="3">
    <source>
        <dbReference type="SMART" id="SM00912"/>
    </source>
</evidence>
<dbReference type="Pfam" id="PF13332">
    <property type="entry name" value="Fil_haemagg_2"/>
    <property type="match status" value="7"/>
</dbReference>
<feature type="region of interest" description="Disordered" evidence="1">
    <location>
        <begin position="1373"/>
        <end position="1411"/>
    </location>
</feature>
<feature type="region of interest" description="Disordered" evidence="1">
    <location>
        <begin position="1702"/>
        <end position="1722"/>
    </location>
</feature>
<dbReference type="EMBL" id="VTXC01000001">
    <property type="protein sequence ID" value="NOH69734.1"/>
    <property type="molecule type" value="Genomic_DNA"/>
</dbReference>
<feature type="compositionally biased region" description="Polar residues" evidence="1">
    <location>
        <begin position="1301"/>
        <end position="1313"/>
    </location>
</feature>
<dbReference type="Proteomes" id="UP000565719">
    <property type="component" value="Unassembled WGS sequence"/>
</dbReference>
<evidence type="ECO:0000313" key="5">
    <source>
        <dbReference type="Proteomes" id="UP000565719"/>
    </source>
</evidence>
<feature type="region of interest" description="Disordered" evidence="1">
    <location>
        <begin position="561"/>
        <end position="581"/>
    </location>
</feature>
<feature type="region of interest" description="Disordered" evidence="1">
    <location>
        <begin position="1186"/>
        <end position="1217"/>
    </location>
</feature>
<dbReference type="SMART" id="SM00912">
    <property type="entry name" value="Haemagg_act"/>
    <property type="match status" value="1"/>
</dbReference>
<feature type="compositionally biased region" description="Polar residues" evidence="1">
    <location>
        <begin position="341"/>
        <end position="352"/>
    </location>
</feature>
<keyword evidence="2" id="KW-0732">Signal</keyword>
<dbReference type="Pfam" id="PF05860">
    <property type="entry name" value="TPS"/>
    <property type="match status" value="1"/>
</dbReference>
<dbReference type="InterPro" id="IPR025157">
    <property type="entry name" value="Hemagglutinin_rpt"/>
</dbReference>
<accession>A0A7Y3ZWX8</accession>
<feature type="region of interest" description="Disordered" evidence="1">
    <location>
        <begin position="300"/>
        <end position="352"/>
    </location>
</feature>
<dbReference type="GO" id="GO:0003824">
    <property type="term" value="F:catalytic activity"/>
    <property type="evidence" value="ECO:0007669"/>
    <property type="project" value="UniProtKB-ARBA"/>
</dbReference>